<comment type="caution">
    <text evidence="6">The sequence shown here is derived from an EMBL/GenBank/DDBJ whole genome shotgun (WGS) entry which is preliminary data.</text>
</comment>
<dbReference type="PROSITE" id="PS51736">
    <property type="entry name" value="RECOMBINASES_3"/>
    <property type="match status" value="1"/>
</dbReference>
<evidence type="ECO:0000259" key="5">
    <source>
        <dbReference type="PROSITE" id="PS51736"/>
    </source>
</evidence>
<evidence type="ECO:0000256" key="4">
    <source>
        <dbReference type="ARBA" id="ARBA00023172"/>
    </source>
</evidence>
<dbReference type="SUPFAM" id="SSF53041">
    <property type="entry name" value="Resolvase-like"/>
    <property type="match status" value="1"/>
</dbReference>
<feature type="domain" description="Resolvase/invertase-type recombinase catalytic" evidence="5">
    <location>
        <begin position="5"/>
        <end position="140"/>
    </location>
</feature>
<dbReference type="PANTHER" id="PTHR30461">
    <property type="entry name" value="DNA-INVERTASE FROM LAMBDOID PROPHAGE"/>
    <property type="match status" value="1"/>
</dbReference>
<dbReference type="CDD" id="cd03768">
    <property type="entry name" value="SR_ResInv"/>
    <property type="match status" value="1"/>
</dbReference>
<evidence type="ECO:0000256" key="1">
    <source>
        <dbReference type="ARBA" id="ARBA00009913"/>
    </source>
</evidence>
<accession>A0ABX5NX46</accession>
<dbReference type="Pfam" id="PF00239">
    <property type="entry name" value="Resolvase"/>
    <property type="match status" value="1"/>
</dbReference>
<name>A0ABX5NX46_9HYPH</name>
<reference evidence="6 7" key="1">
    <citation type="submission" date="2018-06" db="EMBL/GenBank/DDBJ databases">
        <title>Rhizobium wuzhouense sp. nov., isolated from roots of Oryza officinalis.</title>
        <authorList>
            <person name="Yuan T."/>
        </authorList>
    </citation>
    <scope>NUCLEOTIDE SEQUENCE [LARGE SCALE GENOMIC DNA]</scope>
    <source>
        <strain evidence="6 7">W44</strain>
    </source>
</reference>
<proteinExistence type="inferred from homology"/>
<dbReference type="PROSITE" id="PS00398">
    <property type="entry name" value="RECOMBINASES_2"/>
    <property type="match status" value="1"/>
</dbReference>
<keyword evidence="3" id="KW-0238">DNA-binding</keyword>
<keyword evidence="7" id="KW-1185">Reference proteome</keyword>
<comment type="similarity">
    <text evidence="1">Belongs to the site-specific recombinase resolvase family.</text>
</comment>
<keyword evidence="2" id="KW-0229">DNA integration</keyword>
<dbReference type="SMART" id="SM00857">
    <property type="entry name" value="Resolvase"/>
    <property type="match status" value="1"/>
</dbReference>
<dbReference type="InterPro" id="IPR036162">
    <property type="entry name" value="Resolvase-like_N_sf"/>
</dbReference>
<evidence type="ECO:0000256" key="2">
    <source>
        <dbReference type="ARBA" id="ARBA00022908"/>
    </source>
</evidence>
<keyword evidence="4" id="KW-0233">DNA recombination</keyword>
<evidence type="ECO:0000313" key="7">
    <source>
        <dbReference type="Proteomes" id="UP000247536"/>
    </source>
</evidence>
<dbReference type="InterPro" id="IPR050639">
    <property type="entry name" value="SSR_resolvase"/>
</dbReference>
<dbReference type="InterPro" id="IPR006119">
    <property type="entry name" value="Resolv_N"/>
</dbReference>
<dbReference type="Gene3D" id="3.40.50.1390">
    <property type="entry name" value="Resolvase, N-terminal catalytic domain"/>
    <property type="match status" value="1"/>
</dbReference>
<dbReference type="PANTHER" id="PTHR30461:SF26">
    <property type="entry name" value="RESOLVASE HOMOLOG YNEB"/>
    <property type="match status" value="1"/>
</dbReference>
<gene>
    <name evidence="6" type="ORF">DMY87_04830</name>
</gene>
<dbReference type="Proteomes" id="UP000247536">
    <property type="component" value="Unassembled WGS sequence"/>
</dbReference>
<dbReference type="InterPro" id="IPR006118">
    <property type="entry name" value="Recombinase_CS"/>
</dbReference>
<dbReference type="InterPro" id="IPR006120">
    <property type="entry name" value="Resolvase_HTH_dom"/>
</dbReference>
<dbReference type="Gene3D" id="1.10.10.60">
    <property type="entry name" value="Homeodomain-like"/>
    <property type="match status" value="1"/>
</dbReference>
<sequence length="187" mass="20634">MTAAHLVGYARTSTLDQIAGLEGQVRDLTAIGCSKVFQEQVSSVDTKRPELERVLEYVREGDTLVVTKLDRLARSMTNLMEIMGKLRAKGVELRVLALNLDTSTPTGKLMLNMLGSIAEFERDLMLERQREGIAKAKADGKYQGRAPTARRKADDIRRLKTEGKTADAIAAELGIGRSSVFRVLREG</sequence>
<dbReference type="Pfam" id="PF02796">
    <property type="entry name" value="HTH_7"/>
    <property type="match status" value="1"/>
</dbReference>
<evidence type="ECO:0000256" key="3">
    <source>
        <dbReference type="ARBA" id="ARBA00023125"/>
    </source>
</evidence>
<evidence type="ECO:0000313" key="6">
    <source>
        <dbReference type="EMBL" id="PYB77675.1"/>
    </source>
</evidence>
<dbReference type="EMBL" id="QJRY01000001">
    <property type="protein sequence ID" value="PYB77675.1"/>
    <property type="molecule type" value="Genomic_DNA"/>
</dbReference>
<organism evidence="6 7">
    <name type="scientific">Rhizobium wuzhouense</name>
    <dbReference type="NCBI Taxonomy" id="1986026"/>
    <lineage>
        <taxon>Bacteria</taxon>
        <taxon>Pseudomonadati</taxon>
        <taxon>Pseudomonadota</taxon>
        <taxon>Alphaproteobacteria</taxon>
        <taxon>Hyphomicrobiales</taxon>
        <taxon>Rhizobiaceae</taxon>
        <taxon>Rhizobium/Agrobacterium group</taxon>
        <taxon>Rhizobium</taxon>
    </lineage>
</organism>
<protein>
    <submittedName>
        <fullName evidence="6">DNA invertase</fullName>
    </submittedName>
</protein>
<dbReference type="RefSeq" id="WP_110790103.1">
    <property type="nucleotide sequence ID" value="NZ_QJRY01000001.1"/>
</dbReference>